<gene>
    <name evidence="1" type="ORF">LMG29542_04891</name>
</gene>
<dbReference type="InterPro" id="IPR036291">
    <property type="entry name" value="NAD(P)-bd_dom_sf"/>
</dbReference>
<sequence>MTNVVIVSAARTGVGKSEVAKKGVTVNTISPGYLATRMVMAVPQEIMDIKSCRKFLSVVLANRKRSQPWCYTCARMMAAS</sequence>
<accession>A0A6J5EGU6</accession>
<dbReference type="Gene3D" id="3.40.50.720">
    <property type="entry name" value="NAD(P)-binding Rossmann-like Domain"/>
    <property type="match status" value="1"/>
</dbReference>
<dbReference type="EMBL" id="CADIKH010000024">
    <property type="protein sequence ID" value="CAB3764422.1"/>
    <property type="molecule type" value="Genomic_DNA"/>
</dbReference>
<reference evidence="1 2" key="1">
    <citation type="submission" date="2020-04" db="EMBL/GenBank/DDBJ databases">
        <authorList>
            <person name="De Canck E."/>
        </authorList>
    </citation>
    <scope>NUCLEOTIDE SEQUENCE [LARGE SCALE GENOMIC DNA]</scope>
    <source>
        <strain evidence="1 2">LMG 29542</strain>
    </source>
</reference>
<evidence type="ECO:0000313" key="1">
    <source>
        <dbReference type="EMBL" id="CAB3764422.1"/>
    </source>
</evidence>
<protein>
    <recommendedName>
        <fullName evidence="3">3-oxoacyl-[acyl-carrier-protein] reductase FabG</fullName>
    </recommendedName>
</protein>
<dbReference type="SUPFAM" id="SSF51735">
    <property type="entry name" value="NAD(P)-binding Rossmann-fold domains"/>
    <property type="match status" value="1"/>
</dbReference>
<evidence type="ECO:0000313" key="2">
    <source>
        <dbReference type="Proteomes" id="UP000494363"/>
    </source>
</evidence>
<organism evidence="1 2">
    <name type="scientific">Paraburkholderia humisilvae</name>
    <dbReference type="NCBI Taxonomy" id="627669"/>
    <lineage>
        <taxon>Bacteria</taxon>
        <taxon>Pseudomonadati</taxon>
        <taxon>Pseudomonadota</taxon>
        <taxon>Betaproteobacteria</taxon>
        <taxon>Burkholderiales</taxon>
        <taxon>Burkholderiaceae</taxon>
        <taxon>Paraburkholderia</taxon>
    </lineage>
</organism>
<evidence type="ECO:0008006" key="3">
    <source>
        <dbReference type="Google" id="ProtNLM"/>
    </source>
</evidence>
<name>A0A6J5EGU6_9BURK</name>
<dbReference type="AlphaFoldDB" id="A0A6J5EGU6"/>
<dbReference type="Proteomes" id="UP000494363">
    <property type="component" value="Unassembled WGS sequence"/>
</dbReference>
<proteinExistence type="predicted"/>
<keyword evidence="2" id="KW-1185">Reference proteome</keyword>